<dbReference type="PANTHER" id="PTHR46082">
    <property type="entry name" value="ATP/GTP-BINDING PROTEIN-RELATED"/>
    <property type="match status" value="1"/>
</dbReference>
<keyword evidence="1" id="KW-0472">Membrane</keyword>
<dbReference type="InterPro" id="IPR011990">
    <property type="entry name" value="TPR-like_helical_dom_sf"/>
</dbReference>
<dbReference type="Proteomes" id="UP000280197">
    <property type="component" value="Chromosome"/>
</dbReference>
<evidence type="ECO:0000313" key="3">
    <source>
        <dbReference type="Proteomes" id="UP000280197"/>
    </source>
</evidence>
<sequence length="746" mass="80166">MVWRRGYVKGWWLIVGAAVATSVAAFAKSELPAGVGAVFVAAVGAAAGVASWRGSRLLEAPTARERGLVVARRGRIPRVRDIDDLSVVRVHGAGGDAFPAFIPRDKSGEIEAALASHRFVLLVGDSTAGKSRAAFEALRETYPSHRLLIPDPESGANLAAAFETAESVRPSVIWLDDLERYLTSGSTLPHLIRNVIMGRPGVLVVATIRAHERARFRGIEASPVPEGTAAVFGLAHEIRLDRRWSTAELRRASEHKADERIARAIESSGTYGIAEYLAAGPWLLATWRDARSPEGNHSRGAALVAAAADAFCAGWTTHVPVPVLRDLHEHHLLDLGGARAHPEPWESALAWATKPIFATSSLLLPHHDGTGYRVFDYLPEVIDAERGTQEIPQPVWDTLIAHADAATCIDLGWTARRRTQWDAATSAFRKALDGGALMGASGLAEISGNAARYSEAVDVLTTVLRSAPPDTAPDDLLELTLQLAWWTGQSGDLDRAVSLASEAYEGFLELHGGIHPATIRARRNLIRWTGHIGSAADALAMARELLDAGQTLWGPEHPEVLGLRFEVAGWAEADGPQAAERAWRELDDDASRLLGDRHALTNDARWNLAGWVTRNGDPETGLRLQKAVVEGAAALYGADHPRTLTRTVQLAAMLGHAGRADEALITATAAREDCARVVGQNHELTHCAAYQLALWTALSGDPGTARAIFTRLLSVLPDGHPLAGLCTRQTAEGPGSTTAYYLPPDW</sequence>
<gene>
    <name evidence="2" type="ORF">EJC51_03020</name>
</gene>
<evidence type="ECO:0000313" key="2">
    <source>
        <dbReference type="EMBL" id="AZP15170.1"/>
    </source>
</evidence>
<dbReference type="KEGG" id="saqu:EJC51_03020"/>
<organism evidence="2 3">
    <name type="scientific">Streptomyces aquilus</name>
    <dbReference type="NCBI Taxonomy" id="2548456"/>
    <lineage>
        <taxon>Bacteria</taxon>
        <taxon>Bacillati</taxon>
        <taxon>Actinomycetota</taxon>
        <taxon>Actinomycetes</taxon>
        <taxon>Kitasatosporales</taxon>
        <taxon>Streptomycetaceae</taxon>
        <taxon>Streptomyces</taxon>
    </lineage>
</organism>
<dbReference type="PANTHER" id="PTHR46082:SF6">
    <property type="entry name" value="AAA+ ATPASE DOMAIN-CONTAINING PROTEIN-RELATED"/>
    <property type="match status" value="1"/>
</dbReference>
<dbReference type="AlphaFoldDB" id="A0A3S9HSS4"/>
<keyword evidence="3" id="KW-1185">Reference proteome</keyword>
<feature type="transmembrane region" description="Helical" evidence="1">
    <location>
        <begin position="33"/>
        <end position="52"/>
    </location>
</feature>
<protein>
    <submittedName>
        <fullName evidence="2">Tetratricopeptide repeat protein</fullName>
    </submittedName>
</protein>
<dbReference type="InterPro" id="IPR053137">
    <property type="entry name" value="NLR-like"/>
</dbReference>
<proteinExistence type="predicted"/>
<reference evidence="2 3" key="1">
    <citation type="submission" date="2018-12" db="EMBL/GenBank/DDBJ databases">
        <authorList>
            <person name="Li K."/>
        </authorList>
    </citation>
    <scope>NUCLEOTIDE SEQUENCE [LARGE SCALE GENOMIC DNA]</scope>
    <source>
        <strain evidence="3">CR22</strain>
    </source>
</reference>
<dbReference type="Gene3D" id="1.25.40.10">
    <property type="entry name" value="Tetratricopeptide repeat domain"/>
    <property type="match status" value="2"/>
</dbReference>
<evidence type="ECO:0000256" key="1">
    <source>
        <dbReference type="SAM" id="Phobius"/>
    </source>
</evidence>
<dbReference type="RefSeq" id="WP_126269555.1">
    <property type="nucleotide sequence ID" value="NZ_CP034463.1"/>
</dbReference>
<feature type="transmembrane region" description="Helical" evidence="1">
    <location>
        <begin position="7"/>
        <end position="27"/>
    </location>
</feature>
<dbReference type="EMBL" id="CP034463">
    <property type="protein sequence ID" value="AZP15170.1"/>
    <property type="molecule type" value="Genomic_DNA"/>
</dbReference>
<keyword evidence="1" id="KW-0812">Transmembrane</keyword>
<dbReference type="SUPFAM" id="SSF48452">
    <property type="entry name" value="TPR-like"/>
    <property type="match status" value="2"/>
</dbReference>
<keyword evidence="1" id="KW-1133">Transmembrane helix</keyword>
<accession>A0A3S9HSS4</accession>
<name>A0A3S9HSS4_9ACTN</name>